<sequence length="529" mass="60605">MQINMGYSTRLQRRFMWWFFSLSIIPVVILTAYFTWSQSQLLINQAHQQLENERDRYYLTITSYFDDQVRAVTNLAASDLAASSGGRFYGFPHAFQQLGDNTRQAQRRLIAILQQSPSQHAGVTAQKYHRLYRRFHHQFQSWLARYAFNNLAMFDLNQNLVYTVKAHPMTQGNPSLKNAIKQLINMPAHQRPKWVRTAFEPHGSRTMQAWYVVPVLKSGHMQSILAISTTTDNLSATLRQRQPPKSGLWLINQNQQSLLNNWVPHSNQAKPSILPSKHAIDAAFHGQQGVMSPSQYTLMPQLTAYRPVNVAGASWALITCTPQKRAYQPLRHLYAISATLVIAVIVLLVCVGHWLSHRLTLPILQLTWCAEQFAAGELDYPVTHRQRSDEIGRLATALSHLKHSLRATYFSPSSTIRHKETQAQQPESIHRRLVDAMNLALAAWDGDKVGLAEESGLWRVYQDKGSFQTRTLDKYLHVETVPKTPRWRNVVRTLDFVLAHTSEQSPHYQSLKQAQLDIQNWVSQDKSGR</sequence>
<feature type="transmembrane region" description="Helical" evidence="1">
    <location>
        <begin position="333"/>
        <end position="355"/>
    </location>
</feature>
<evidence type="ECO:0000256" key="1">
    <source>
        <dbReference type="SAM" id="Phobius"/>
    </source>
</evidence>
<dbReference type="AlphaFoldDB" id="A0AA47KK23"/>
<dbReference type="Proteomes" id="UP001164748">
    <property type="component" value="Chromosome"/>
</dbReference>
<evidence type="ECO:0000259" key="2">
    <source>
        <dbReference type="PROSITE" id="PS50885"/>
    </source>
</evidence>
<gene>
    <name evidence="3" type="ORF">N8M53_10920</name>
</gene>
<dbReference type="PROSITE" id="PS50885">
    <property type="entry name" value="HAMP"/>
    <property type="match status" value="1"/>
</dbReference>
<dbReference type="SMART" id="SM00304">
    <property type="entry name" value="HAMP"/>
    <property type="match status" value="1"/>
</dbReference>
<keyword evidence="1" id="KW-0812">Transmembrane</keyword>
<dbReference type="InterPro" id="IPR003660">
    <property type="entry name" value="HAMP_dom"/>
</dbReference>
<dbReference type="SUPFAM" id="SSF158472">
    <property type="entry name" value="HAMP domain-like"/>
    <property type="match status" value="1"/>
</dbReference>
<keyword evidence="1" id="KW-1133">Transmembrane helix</keyword>
<keyword evidence="1" id="KW-0472">Membrane</keyword>
<evidence type="ECO:0000313" key="4">
    <source>
        <dbReference type="Proteomes" id="UP001164748"/>
    </source>
</evidence>
<reference evidence="3" key="1">
    <citation type="submission" date="2022-09" db="EMBL/GenBank/DDBJ databases">
        <authorList>
            <person name="Li Z.-J."/>
        </authorList>
    </citation>
    <scope>NUCLEOTIDE SEQUENCE</scope>
    <source>
        <strain evidence="3">TGB11</strain>
    </source>
</reference>
<evidence type="ECO:0000313" key="3">
    <source>
        <dbReference type="EMBL" id="WBA08319.1"/>
    </source>
</evidence>
<dbReference type="Pfam" id="PF00672">
    <property type="entry name" value="HAMP"/>
    <property type="match status" value="1"/>
</dbReference>
<proteinExistence type="predicted"/>
<name>A0AA47KK23_9GAMM</name>
<protein>
    <submittedName>
        <fullName evidence="3">HAMP domain-containing protein</fullName>
    </submittedName>
</protein>
<feature type="domain" description="HAMP" evidence="2">
    <location>
        <begin position="357"/>
        <end position="410"/>
    </location>
</feature>
<dbReference type="CDD" id="cd06225">
    <property type="entry name" value="HAMP"/>
    <property type="match status" value="1"/>
</dbReference>
<dbReference type="GO" id="GO:0007165">
    <property type="term" value="P:signal transduction"/>
    <property type="evidence" value="ECO:0007669"/>
    <property type="project" value="InterPro"/>
</dbReference>
<accession>A0AA47KK23</accession>
<dbReference type="Gene3D" id="6.10.340.10">
    <property type="match status" value="1"/>
</dbReference>
<dbReference type="EMBL" id="CP114588">
    <property type="protein sequence ID" value="WBA08319.1"/>
    <property type="molecule type" value="Genomic_DNA"/>
</dbReference>
<dbReference type="GO" id="GO:0016020">
    <property type="term" value="C:membrane"/>
    <property type="evidence" value="ECO:0007669"/>
    <property type="project" value="InterPro"/>
</dbReference>
<dbReference type="CDD" id="cd22890">
    <property type="entry name" value="ChiS-DBD"/>
    <property type="match status" value="1"/>
</dbReference>
<dbReference type="RefSeq" id="WP_269578799.1">
    <property type="nucleotide sequence ID" value="NZ_CP114588.1"/>
</dbReference>
<feature type="transmembrane region" description="Helical" evidence="1">
    <location>
        <begin position="15"/>
        <end position="36"/>
    </location>
</feature>
<organism evidence="3 4">
    <name type="scientific">Salinivibrio kushneri</name>
    <dbReference type="NCBI Taxonomy" id="1908198"/>
    <lineage>
        <taxon>Bacteria</taxon>
        <taxon>Pseudomonadati</taxon>
        <taxon>Pseudomonadota</taxon>
        <taxon>Gammaproteobacteria</taxon>
        <taxon>Vibrionales</taxon>
        <taxon>Vibrionaceae</taxon>
        <taxon>Salinivibrio</taxon>
    </lineage>
</organism>